<dbReference type="OrthoDB" id="5048213at2759"/>
<feature type="signal peptide" evidence="1">
    <location>
        <begin position="1"/>
        <end position="15"/>
    </location>
</feature>
<dbReference type="Proteomes" id="UP000706124">
    <property type="component" value="Unassembled WGS sequence"/>
</dbReference>
<reference evidence="2 3" key="1">
    <citation type="journal article" date="2020" name="bioRxiv">
        <title>Whole genome comparisons of ergot fungi reveals the divergence and evolution of species within the genus Claviceps are the result of varying mechanisms driving genome evolution and host range expansion.</title>
        <authorList>
            <person name="Wyka S.A."/>
            <person name="Mondo S.J."/>
            <person name="Liu M."/>
            <person name="Dettman J."/>
            <person name="Nalam V."/>
            <person name="Broders K.D."/>
        </authorList>
    </citation>
    <scope>NUCLEOTIDE SEQUENCE [LARGE SCALE GENOMIC DNA]</scope>
    <source>
        <strain evidence="2 3">CCC 1485</strain>
    </source>
</reference>
<evidence type="ECO:0000256" key="1">
    <source>
        <dbReference type="SAM" id="SignalP"/>
    </source>
</evidence>
<evidence type="ECO:0000313" key="2">
    <source>
        <dbReference type="EMBL" id="KAG5945144.1"/>
    </source>
</evidence>
<dbReference type="EMBL" id="SRPO01000048">
    <property type="protein sequence ID" value="KAG5945144.1"/>
    <property type="molecule type" value="Genomic_DNA"/>
</dbReference>
<keyword evidence="3" id="KW-1185">Reference proteome</keyword>
<evidence type="ECO:0000313" key="3">
    <source>
        <dbReference type="Proteomes" id="UP000706124"/>
    </source>
</evidence>
<dbReference type="AlphaFoldDB" id="A0A9P7MH61"/>
<feature type="chain" id="PRO_5040210786" evidence="1">
    <location>
        <begin position="16"/>
        <end position="84"/>
    </location>
</feature>
<comment type="caution">
    <text evidence="2">The sequence shown here is derived from an EMBL/GenBank/DDBJ whole genome shotgun (WGS) entry which is preliminary data.</text>
</comment>
<accession>A0A9P7MH61</accession>
<proteinExistence type="predicted"/>
<gene>
    <name evidence="2" type="ORF">E4U60_005430</name>
</gene>
<name>A0A9P7MH61_9HYPO</name>
<keyword evidence="1" id="KW-0732">Signal</keyword>
<sequence length="84" mass="8990">MKFQLGFLLVGLVAAAELPTLQLANEDGIKRPAGKGGANVEALCPPSFPRYCPIGGFCCRTSKCCSRSCCLESATFCYNGNCYR</sequence>
<protein>
    <submittedName>
        <fullName evidence="2">Uncharacterized protein</fullName>
    </submittedName>
</protein>
<organism evidence="2 3">
    <name type="scientific">Claviceps pazoutovae</name>
    <dbReference type="NCBI Taxonomy" id="1649127"/>
    <lineage>
        <taxon>Eukaryota</taxon>
        <taxon>Fungi</taxon>
        <taxon>Dikarya</taxon>
        <taxon>Ascomycota</taxon>
        <taxon>Pezizomycotina</taxon>
        <taxon>Sordariomycetes</taxon>
        <taxon>Hypocreomycetidae</taxon>
        <taxon>Hypocreales</taxon>
        <taxon>Clavicipitaceae</taxon>
        <taxon>Claviceps</taxon>
    </lineage>
</organism>